<feature type="compositionally biased region" description="Basic and acidic residues" evidence="1">
    <location>
        <begin position="15"/>
        <end position="29"/>
    </location>
</feature>
<feature type="compositionally biased region" description="Basic and acidic residues" evidence="1">
    <location>
        <begin position="87"/>
        <end position="96"/>
    </location>
</feature>
<feature type="compositionally biased region" description="Basic and acidic residues" evidence="1">
    <location>
        <begin position="162"/>
        <end position="182"/>
    </location>
</feature>
<dbReference type="AlphaFoldDB" id="A0A4Q1BF16"/>
<dbReference type="InterPro" id="IPR039875">
    <property type="entry name" value="LENG1-like"/>
</dbReference>
<dbReference type="SMART" id="SM01083">
    <property type="entry name" value="Cir_N"/>
    <property type="match status" value="1"/>
</dbReference>
<feature type="region of interest" description="Disordered" evidence="1">
    <location>
        <begin position="309"/>
        <end position="328"/>
    </location>
</feature>
<evidence type="ECO:0000256" key="1">
    <source>
        <dbReference type="SAM" id="MobiDB-lite"/>
    </source>
</evidence>
<dbReference type="EMBL" id="SDIL01000108">
    <property type="protein sequence ID" value="RXK36135.1"/>
    <property type="molecule type" value="Genomic_DNA"/>
</dbReference>
<protein>
    <recommendedName>
        <fullName evidence="2">CBF1-interacting co-repressor CIR N-terminal domain-containing protein</fullName>
    </recommendedName>
</protein>
<dbReference type="OrthoDB" id="2159131at2759"/>
<feature type="domain" description="CBF1-interacting co-repressor CIR N-terminal" evidence="2">
    <location>
        <begin position="11"/>
        <end position="45"/>
    </location>
</feature>
<keyword evidence="4" id="KW-1185">Reference proteome</keyword>
<feature type="compositionally biased region" description="Basic and acidic residues" evidence="1">
    <location>
        <begin position="37"/>
        <end position="54"/>
    </location>
</feature>
<reference evidence="3 4" key="1">
    <citation type="submission" date="2016-06" db="EMBL/GenBank/DDBJ databases">
        <title>Evolution of pathogenesis and genome organization in the Tremellales.</title>
        <authorList>
            <person name="Cuomo C."/>
            <person name="Litvintseva A."/>
            <person name="Heitman J."/>
            <person name="Chen Y."/>
            <person name="Sun S."/>
            <person name="Springer D."/>
            <person name="Dromer F."/>
            <person name="Young S."/>
            <person name="Zeng Q."/>
            <person name="Chapman S."/>
            <person name="Gujja S."/>
            <person name="Saif S."/>
            <person name="Birren B."/>
        </authorList>
    </citation>
    <scope>NUCLEOTIDE SEQUENCE [LARGE SCALE GENOMIC DNA]</scope>
    <source>
        <strain evidence="3 4">ATCC 28783</strain>
    </source>
</reference>
<feature type="compositionally biased region" description="Basic and acidic residues" evidence="1">
    <location>
        <begin position="262"/>
        <end position="273"/>
    </location>
</feature>
<dbReference type="VEuPathDB" id="FungiDB:TREMEDRAFT_25063"/>
<dbReference type="Proteomes" id="UP000289152">
    <property type="component" value="Unassembled WGS sequence"/>
</dbReference>
<evidence type="ECO:0000259" key="2">
    <source>
        <dbReference type="SMART" id="SM01083"/>
    </source>
</evidence>
<dbReference type="PANTHER" id="PTHR22093:SF0">
    <property type="entry name" value="LEUKOCYTE RECEPTOR CLUSTER MEMBER 1"/>
    <property type="match status" value="1"/>
</dbReference>
<comment type="caution">
    <text evidence="3">The sequence shown here is derived from an EMBL/GenBank/DDBJ whole genome shotgun (WGS) entry which is preliminary data.</text>
</comment>
<feature type="compositionally biased region" description="Basic and acidic residues" evidence="1">
    <location>
        <begin position="215"/>
        <end position="225"/>
    </location>
</feature>
<feature type="region of interest" description="Disordered" evidence="1">
    <location>
        <begin position="1"/>
        <end position="302"/>
    </location>
</feature>
<proteinExistence type="predicted"/>
<sequence length="328" mass="38481">MPRLQILQHKSYHPYLEKNKQRVREDEAKAAAAELEQEQKRIDKDSTARLDYLRRRAGSPTFAVDPSAATGLSTGLEEDILPSTSTHNDKGESLLERHRKKKAQEEKRERKKRERLDFDFPKPEDGRDEWTRKRDDDGNGDWRWDKNGHINFFTDLEQPDEDKERPTLTERAKKKQKEKEDPFTMYLARPERETKPWYTDKEFKRVEDKETGEEAEQRRARDKRKDVRSKHRHDPLSLVDSLLSSQPKPHPSTNNRPSIGRQAERGMSERERAMAMLAQSKGGSQKWDDTPSSVGGTWGDRLEREKDRAGRFFAKTETPRWGGKSWEV</sequence>
<gene>
    <name evidence="3" type="ORF">M231_06626</name>
</gene>
<dbReference type="STRING" id="5217.A0A4Q1BF16"/>
<evidence type="ECO:0000313" key="4">
    <source>
        <dbReference type="Proteomes" id="UP000289152"/>
    </source>
</evidence>
<name>A0A4Q1BF16_TREME</name>
<evidence type="ECO:0000313" key="3">
    <source>
        <dbReference type="EMBL" id="RXK36135.1"/>
    </source>
</evidence>
<feature type="compositionally biased region" description="Basic and acidic residues" evidence="1">
    <location>
        <begin position="189"/>
        <end position="209"/>
    </location>
</feature>
<feature type="compositionally biased region" description="Low complexity" evidence="1">
    <location>
        <begin position="236"/>
        <end position="245"/>
    </location>
</feature>
<dbReference type="InterPro" id="IPR019339">
    <property type="entry name" value="CIR_N_dom"/>
</dbReference>
<feature type="compositionally biased region" description="Basic and acidic residues" evidence="1">
    <location>
        <begin position="103"/>
        <end position="148"/>
    </location>
</feature>
<accession>A0A4Q1BF16</accession>
<organism evidence="3 4">
    <name type="scientific">Tremella mesenterica</name>
    <name type="common">Jelly fungus</name>
    <dbReference type="NCBI Taxonomy" id="5217"/>
    <lineage>
        <taxon>Eukaryota</taxon>
        <taxon>Fungi</taxon>
        <taxon>Dikarya</taxon>
        <taxon>Basidiomycota</taxon>
        <taxon>Agaricomycotina</taxon>
        <taxon>Tremellomycetes</taxon>
        <taxon>Tremellales</taxon>
        <taxon>Tremellaceae</taxon>
        <taxon>Tremella</taxon>
    </lineage>
</organism>
<dbReference type="PANTHER" id="PTHR22093">
    <property type="entry name" value="LEUKOCYTE RECEPTOR CLUSTER LRC MEMBER 1"/>
    <property type="match status" value="1"/>
</dbReference>
<dbReference type="InParanoid" id="A0A4Q1BF16"/>